<dbReference type="InterPro" id="IPR030678">
    <property type="entry name" value="Peptide/Ni-bd"/>
</dbReference>
<gene>
    <name evidence="6" type="ORF">SAMN05216207_102488</name>
</gene>
<keyword evidence="2" id="KW-0813">Transport</keyword>
<dbReference type="Proteomes" id="UP000199614">
    <property type="component" value="Unassembled WGS sequence"/>
</dbReference>
<evidence type="ECO:0000256" key="4">
    <source>
        <dbReference type="SAM" id="SignalP"/>
    </source>
</evidence>
<comment type="similarity">
    <text evidence="1">Belongs to the bacterial solute-binding protein 5 family.</text>
</comment>
<dbReference type="STRING" id="260086.SAMN05216207_102488"/>
<dbReference type="PANTHER" id="PTHR30290">
    <property type="entry name" value="PERIPLASMIC BINDING COMPONENT OF ABC TRANSPORTER"/>
    <property type="match status" value="1"/>
</dbReference>
<evidence type="ECO:0000259" key="5">
    <source>
        <dbReference type="Pfam" id="PF00496"/>
    </source>
</evidence>
<evidence type="ECO:0000256" key="1">
    <source>
        <dbReference type="ARBA" id="ARBA00005695"/>
    </source>
</evidence>
<evidence type="ECO:0000256" key="3">
    <source>
        <dbReference type="ARBA" id="ARBA00022729"/>
    </source>
</evidence>
<dbReference type="Pfam" id="PF00496">
    <property type="entry name" value="SBP_bac_5"/>
    <property type="match status" value="1"/>
</dbReference>
<sequence length="537" mass="57227">MCCCVIALRNTVVPLLAVVAVVTVGCAAPTPAPGEPTPAGDGTELTLADGYEPDDLNPLLGYGAEGASKFYDGLYARDGERNLQPALAAAEATPSPDQRTWTVPLRRGVTFHDGSTLGPEDVVATYRAVLDPDRAATIRSTVPMLTAVEPVGTDAVRFELAHPYGSFPARLTSGILPSEVLEGGGPVSDLPVNTRAVGTGPYSLEEWRRGDTMIMKANERYWGGAPAVKRVTVVFATDDNTRAQRVAAGEFDGTVLPPALAKAVAEQSGMELREHASADYRTISLPFADPVAADPAIRAALNRAVNRQGMVDALLAGQGQPAFHPIPGVLPDQVEPAAEFTYDPAEAARILDEAGWVPGPDGVRARDGRTASFTLMYPATDTIRRDLAQAFASDARAAGIDVRLEGLGWEAIEPRMGRDALVLGGGDPFDPGFKSWQLLHSSNAADGFNNPGSYANPQVDAALDAALRAPDEASRTEQIRAFQRAYAADPGMVFLVFVGHSYVAQDRWDGYVPVVEPHTHGVTWGPWWNLEDWTPKP</sequence>
<dbReference type="Gene3D" id="3.40.190.10">
    <property type="entry name" value="Periplasmic binding protein-like II"/>
    <property type="match status" value="1"/>
</dbReference>
<protein>
    <submittedName>
        <fullName evidence="6">Peptide/nickel transport system substrate-binding protein</fullName>
    </submittedName>
</protein>
<evidence type="ECO:0000313" key="6">
    <source>
        <dbReference type="EMBL" id="SFN92125.1"/>
    </source>
</evidence>
<dbReference type="Gene3D" id="3.90.76.10">
    <property type="entry name" value="Dipeptide-binding Protein, Domain 1"/>
    <property type="match status" value="1"/>
</dbReference>
<dbReference type="SUPFAM" id="SSF53850">
    <property type="entry name" value="Periplasmic binding protein-like II"/>
    <property type="match status" value="1"/>
</dbReference>
<dbReference type="GO" id="GO:1904680">
    <property type="term" value="F:peptide transmembrane transporter activity"/>
    <property type="evidence" value="ECO:0007669"/>
    <property type="project" value="TreeGrafter"/>
</dbReference>
<name>A0A1I5CYQ8_PSUAM</name>
<feature type="domain" description="Solute-binding protein family 5" evidence="5">
    <location>
        <begin position="83"/>
        <end position="444"/>
    </location>
</feature>
<evidence type="ECO:0000256" key="2">
    <source>
        <dbReference type="ARBA" id="ARBA00022448"/>
    </source>
</evidence>
<organism evidence="6 7">
    <name type="scientific">Pseudonocardia ammonioxydans</name>
    <dbReference type="NCBI Taxonomy" id="260086"/>
    <lineage>
        <taxon>Bacteria</taxon>
        <taxon>Bacillati</taxon>
        <taxon>Actinomycetota</taxon>
        <taxon>Actinomycetes</taxon>
        <taxon>Pseudonocardiales</taxon>
        <taxon>Pseudonocardiaceae</taxon>
        <taxon>Pseudonocardia</taxon>
    </lineage>
</organism>
<dbReference type="AlphaFoldDB" id="A0A1I5CYQ8"/>
<proteinExistence type="inferred from homology"/>
<evidence type="ECO:0000313" key="7">
    <source>
        <dbReference type="Proteomes" id="UP000199614"/>
    </source>
</evidence>
<dbReference type="GO" id="GO:0015833">
    <property type="term" value="P:peptide transport"/>
    <property type="evidence" value="ECO:0007669"/>
    <property type="project" value="TreeGrafter"/>
</dbReference>
<dbReference type="CDD" id="cd08518">
    <property type="entry name" value="PBP2_NikA_DppA_OppA_like_19"/>
    <property type="match status" value="1"/>
</dbReference>
<feature type="chain" id="PRO_5039713503" evidence="4">
    <location>
        <begin position="28"/>
        <end position="537"/>
    </location>
</feature>
<dbReference type="EMBL" id="FOUY01000024">
    <property type="protein sequence ID" value="SFN92125.1"/>
    <property type="molecule type" value="Genomic_DNA"/>
</dbReference>
<dbReference type="GO" id="GO:0043190">
    <property type="term" value="C:ATP-binding cassette (ABC) transporter complex"/>
    <property type="evidence" value="ECO:0007669"/>
    <property type="project" value="InterPro"/>
</dbReference>
<dbReference type="GO" id="GO:0042597">
    <property type="term" value="C:periplasmic space"/>
    <property type="evidence" value="ECO:0007669"/>
    <property type="project" value="UniProtKB-ARBA"/>
</dbReference>
<dbReference type="InterPro" id="IPR000914">
    <property type="entry name" value="SBP_5_dom"/>
</dbReference>
<dbReference type="PANTHER" id="PTHR30290:SF9">
    <property type="entry name" value="OLIGOPEPTIDE-BINDING PROTEIN APPA"/>
    <property type="match status" value="1"/>
</dbReference>
<dbReference type="Gene3D" id="3.10.105.10">
    <property type="entry name" value="Dipeptide-binding Protein, Domain 3"/>
    <property type="match status" value="1"/>
</dbReference>
<dbReference type="PIRSF" id="PIRSF002741">
    <property type="entry name" value="MppA"/>
    <property type="match status" value="1"/>
</dbReference>
<keyword evidence="7" id="KW-1185">Reference proteome</keyword>
<feature type="signal peptide" evidence="4">
    <location>
        <begin position="1"/>
        <end position="27"/>
    </location>
</feature>
<dbReference type="InterPro" id="IPR039424">
    <property type="entry name" value="SBP_5"/>
</dbReference>
<accession>A0A1I5CYQ8</accession>
<reference evidence="6 7" key="1">
    <citation type="submission" date="2016-10" db="EMBL/GenBank/DDBJ databases">
        <authorList>
            <person name="de Groot N.N."/>
        </authorList>
    </citation>
    <scope>NUCLEOTIDE SEQUENCE [LARGE SCALE GENOMIC DNA]</scope>
    <source>
        <strain evidence="6 7">CGMCC 4.1877</strain>
    </source>
</reference>
<keyword evidence="3 4" id="KW-0732">Signal</keyword>